<dbReference type="NCBIfam" id="NF010247">
    <property type="entry name" value="PRK13694.1"/>
    <property type="match status" value="1"/>
</dbReference>
<comment type="caution">
    <text evidence="4">The sequence shown here is derived from an EMBL/GenBank/DDBJ whole genome shotgun (WGS) entry which is preliminary data.</text>
</comment>
<organism evidence="4 5">
    <name type="scientific">Mangrovicoccus algicola</name>
    <dbReference type="NCBI Taxonomy" id="2771008"/>
    <lineage>
        <taxon>Bacteria</taxon>
        <taxon>Pseudomonadati</taxon>
        <taxon>Pseudomonadota</taxon>
        <taxon>Alphaproteobacteria</taxon>
        <taxon>Rhodobacterales</taxon>
        <taxon>Paracoccaceae</taxon>
        <taxon>Mangrovicoccus</taxon>
    </lineage>
</organism>
<feature type="coiled-coil region" evidence="2">
    <location>
        <begin position="16"/>
        <end position="71"/>
    </location>
</feature>
<dbReference type="InterPro" id="IPR018753">
    <property type="entry name" value="GapR-like"/>
</dbReference>
<keyword evidence="5" id="KW-1185">Reference proteome</keyword>
<evidence type="ECO:0000256" key="2">
    <source>
        <dbReference type="SAM" id="Coils"/>
    </source>
</evidence>
<feature type="domain" description="GapR-like DNA-binding" evidence="3">
    <location>
        <begin position="40"/>
        <end position="111"/>
    </location>
</feature>
<reference evidence="4" key="1">
    <citation type="submission" date="2020-09" db="EMBL/GenBank/DDBJ databases">
        <title>A novel bacterium of genus Mangrovicoccus, isolated from South China Sea.</title>
        <authorList>
            <person name="Huang H."/>
            <person name="Mo K."/>
            <person name="Hu Y."/>
        </authorList>
    </citation>
    <scope>NUCLEOTIDE SEQUENCE</scope>
    <source>
        <strain evidence="4">HB182678</strain>
    </source>
</reference>
<dbReference type="GO" id="GO:0003677">
    <property type="term" value="F:DNA binding"/>
    <property type="evidence" value="ECO:0007669"/>
    <property type="project" value="InterPro"/>
</dbReference>
<protein>
    <recommendedName>
        <fullName evidence="1">UPF0335 protein ICN82_04620</fullName>
    </recommendedName>
</protein>
<evidence type="ECO:0000313" key="5">
    <source>
        <dbReference type="Proteomes" id="UP000609121"/>
    </source>
</evidence>
<evidence type="ECO:0000313" key="4">
    <source>
        <dbReference type="EMBL" id="MBE3637486.1"/>
    </source>
</evidence>
<proteinExistence type="inferred from homology"/>
<sequence length="113" mass="12727">MTVDGATAGPFTADDLNRAEARLKETAEDRAEKDRIVGTAAAELRQFIERIERLEAEKKELADDVKEVMAEAKGRGYDTKVMRRLIALRKRDRDDIAEEEAVLDLYKDALGMS</sequence>
<dbReference type="HAMAP" id="MF_00797">
    <property type="entry name" value="UPF0335"/>
    <property type="match status" value="1"/>
</dbReference>
<dbReference type="AlphaFoldDB" id="A0A8J7CJA5"/>
<evidence type="ECO:0000259" key="3">
    <source>
        <dbReference type="Pfam" id="PF10073"/>
    </source>
</evidence>
<accession>A0A8J7CJA5</accession>
<keyword evidence="2" id="KW-0175">Coiled coil</keyword>
<dbReference type="EMBL" id="JACVXA010000009">
    <property type="protein sequence ID" value="MBE3637486.1"/>
    <property type="molecule type" value="Genomic_DNA"/>
</dbReference>
<gene>
    <name evidence="4" type="ORF">ICN82_04620</name>
</gene>
<dbReference type="InterPro" id="IPR046367">
    <property type="entry name" value="GapR-like_DNA-bd"/>
</dbReference>
<comment type="similarity">
    <text evidence="1">Belongs to the UPF0335 family.</text>
</comment>
<name>A0A8J7CJA5_9RHOB</name>
<dbReference type="Proteomes" id="UP000609121">
    <property type="component" value="Unassembled WGS sequence"/>
</dbReference>
<evidence type="ECO:0000256" key="1">
    <source>
        <dbReference type="HAMAP-Rule" id="MF_00797"/>
    </source>
</evidence>
<dbReference type="Pfam" id="PF10073">
    <property type="entry name" value="GapR_DNA-bd"/>
    <property type="match status" value="1"/>
</dbReference>